<sequence length="77" mass="8377">MQNTLGDLNNHLFAQLERLGDEDLKGEELAEEIKRSVAVTGIAEQIISNGALVLKAKVAYEDNISADPANRPKMLEG</sequence>
<dbReference type="Proteomes" id="UP001239167">
    <property type="component" value="Unassembled WGS sequence"/>
</dbReference>
<evidence type="ECO:0008006" key="3">
    <source>
        <dbReference type="Google" id="ProtNLM"/>
    </source>
</evidence>
<keyword evidence="2" id="KW-1185">Reference proteome</keyword>
<evidence type="ECO:0000313" key="2">
    <source>
        <dbReference type="Proteomes" id="UP001239167"/>
    </source>
</evidence>
<comment type="caution">
    <text evidence="1">The sequence shown here is derived from an EMBL/GenBank/DDBJ whole genome shotgun (WGS) entry which is preliminary data.</text>
</comment>
<evidence type="ECO:0000313" key="1">
    <source>
        <dbReference type="EMBL" id="MDQ0202496.1"/>
    </source>
</evidence>
<protein>
    <recommendedName>
        <fullName evidence="3">Phage protein</fullName>
    </recommendedName>
</protein>
<organism evidence="1 2">
    <name type="scientific">Pectinatus haikarae</name>
    <dbReference type="NCBI Taxonomy" id="349096"/>
    <lineage>
        <taxon>Bacteria</taxon>
        <taxon>Bacillati</taxon>
        <taxon>Bacillota</taxon>
        <taxon>Negativicutes</taxon>
        <taxon>Selenomonadales</taxon>
        <taxon>Selenomonadaceae</taxon>
        <taxon>Pectinatus</taxon>
    </lineage>
</organism>
<accession>A0ABT9Y446</accession>
<dbReference type="RefSeq" id="WP_307222372.1">
    <property type="nucleotide sequence ID" value="NZ_CP116940.1"/>
</dbReference>
<gene>
    <name evidence="1" type="ORF">J2S01_000181</name>
</gene>
<dbReference type="EMBL" id="JAUSUE010000001">
    <property type="protein sequence ID" value="MDQ0202496.1"/>
    <property type="molecule type" value="Genomic_DNA"/>
</dbReference>
<proteinExistence type="predicted"/>
<name>A0ABT9Y446_9FIRM</name>
<reference evidence="1 2" key="1">
    <citation type="submission" date="2023-07" db="EMBL/GenBank/DDBJ databases">
        <title>Genomic Encyclopedia of Type Strains, Phase IV (KMG-IV): sequencing the most valuable type-strain genomes for metagenomic binning, comparative biology and taxonomic classification.</title>
        <authorList>
            <person name="Goeker M."/>
        </authorList>
    </citation>
    <scope>NUCLEOTIDE SEQUENCE [LARGE SCALE GENOMIC DNA]</scope>
    <source>
        <strain evidence="1 2">DSM 16980</strain>
    </source>
</reference>